<protein>
    <recommendedName>
        <fullName evidence="8">LrgB family protein</fullName>
    </recommendedName>
</protein>
<name>A0A3E1RAI5_9BURK</name>
<keyword evidence="4 5" id="KW-0472">Membrane</keyword>
<evidence type="ECO:0000256" key="3">
    <source>
        <dbReference type="ARBA" id="ARBA00022989"/>
    </source>
</evidence>
<feature type="transmembrane region" description="Helical" evidence="5">
    <location>
        <begin position="45"/>
        <end position="66"/>
    </location>
</feature>
<evidence type="ECO:0000256" key="2">
    <source>
        <dbReference type="ARBA" id="ARBA00022692"/>
    </source>
</evidence>
<comment type="caution">
    <text evidence="6">The sequence shown here is derived from an EMBL/GenBank/DDBJ whole genome shotgun (WGS) entry which is preliminary data.</text>
</comment>
<feature type="transmembrane region" description="Helical" evidence="5">
    <location>
        <begin position="154"/>
        <end position="177"/>
    </location>
</feature>
<evidence type="ECO:0000313" key="7">
    <source>
        <dbReference type="Proteomes" id="UP000260665"/>
    </source>
</evidence>
<evidence type="ECO:0000313" key="6">
    <source>
        <dbReference type="EMBL" id="RFO96052.1"/>
    </source>
</evidence>
<dbReference type="EMBL" id="QFZK01000010">
    <property type="protein sequence ID" value="RFO96052.1"/>
    <property type="molecule type" value="Genomic_DNA"/>
</dbReference>
<keyword evidence="3 5" id="KW-1133">Transmembrane helix</keyword>
<dbReference type="PANTHER" id="PTHR30249:SF0">
    <property type="entry name" value="PLASTIDAL GLYCOLATE_GLYCERATE TRANSLOCATOR 1, CHLOROPLASTIC"/>
    <property type="match status" value="1"/>
</dbReference>
<keyword evidence="7" id="KW-1185">Reference proteome</keyword>
<evidence type="ECO:0000256" key="5">
    <source>
        <dbReference type="SAM" id="Phobius"/>
    </source>
</evidence>
<feature type="transmembrane region" description="Helical" evidence="5">
    <location>
        <begin position="102"/>
        <end position="124"/>
    </location>
</feature>
<keyword evidence="2 5" id="KW-0812">Transmembrane</keyword>
<reference evidence="6 7" key="1">
    <citation type="submission" date="2018-05" db="EMBL/GenBank/DDBJ databases">
        <title>Rhodoferax soyangensis sp.nov., isolated from an oligotrophic freshwater lake.</title>
        <authorList>
            <person name="Park M."/>
        </authorList>
    </citation>
    <scope>NUCLEOTIDE SEQUENCE [LARGE SCALE GENOMIC DNA]</scope>
    <source>
        <strain evidence="6 7">IMCC26218</strain>
    </source>
</reference>
<feature type="transmembrane region" description="Helical" evidence="5">
    <location>
        <begin position="72"/>
        <end position="90"/>
    </location>
</feature>
<dbReference type="GO" id="GO:0016020">
    <property type="term" value="C:membrane"/>
    <property type="evidence" value="ECO:0007669"/>
    <property type="project" value="UniProtKB-SubCell"/>
</dbReference>
<dbReference type="Pfam" id="PF04172">
    <property type="entry name" value="LrgB"/>
    <property type="match status" value="1"/>
</dbReference>
<gene>
    <name evidence="6" type="ORF">DIC66_15140</name>
</gene>
<evidence type="ECO:0000256" key="1">
    <source>
        <dbReference type="ARBA" id="ARBA00004141"/>
    </source>
</evidence>
<sequence length="241" mass="24920">MADFVQLWVYLSSTPLFGLTATLVVYVLAQAFYGRMGQAAWANPVLWSVVLLALGLTLTGTAYPTYFSGAQFIHFLLGPAVVALAWPLWLRRTVLRARFGRFALAALAGGTAAALSATVLAWALDLPHDVLLSLTPKSVTAPVAMGVAEKIGGIPALAAVFAVVTGMVGALSGKYLFDALGIGKDATGWMARGFALGTAAHGIGAARALQVNADAGAWAALALGLQVVFASVLIPLVARLL</sequence>
<accession>A0A3E1RAI5</accession>
<dbReference type="Proteomes" id="UP000260665">
    <property type="component" value="Unassembled WGS sequence"/>
</dbReference>
<dbReference type="PANTHER" id="PTHR30249">
    <property type="entry name" value="PUTATIVE SEROTONIN TRANSPORTER"/>
    <property type="match status" value="1"/>
</dbReference>
<dbReference type="AlphaFoldDB" id="A0A3E1RAI5"/>
<dbReference type="OrthoDB" id="9811701at2"/>
<feature type="transmembrane region" description="Helical" evidence="5">
    <location>
        <begin position="215"/>
        <end position="238"/>
    </location>
</feature>
<feature type="transmembrane region" description="Helical" evidence="5">
    <location>
        <begin position="189"/>
        <end position="209"/>
    </location>
</feature>
<feature type="transmembrane region" description="Helical" evidence="5">
    <location>
        <begin position="16"/>
        <end position="33"/>
    </location>
</feature>
<dbReference type="RefSeq" id="WP_117178690.1">
    <property type="nucleotide sequence ID" value="NZ_QFZK01000010.1"/>
</dbReference>
<proteinExistence type="predicted"/>
<comment type="subcellular location">
    <subcellularLocation>
        <location evidence="1">Membrane</location>
        <topology evidence="1">Multi-pass membrane protein</topology>
    </subcellularLocation>
</comment>
<organism evidence="6 7">
    <name type="scientific">Rhodoferax lacus</name>
    <dbReference type="NCBI Taxonomy" id="2184758"/>
    <lineage>
        <taxon>Bacteria</taxon>
        <taxon>Pseudomonadati</taxon>
        <taxon>Pseudomonadota</taxon>
        <taxon>Betaproteobacteria</taxon>
        <taxon>Burkholderiales</taxon>
        <taxon>Comamonadaceae</taxon>
        <taxon>Rhodoferax</taxon>
    </lineage>
</organism>
<evidence type="ECO:0008006" key="8">
    <source>
        <dbReference type="Google" id="ProtNLM"/>
    </source>
</evidence>
<dbReference type="InterPro" id="IPR007300">
    <property type="entry name" value="CidB/LrgB"/>
</dbReference>
<evidence type="ECO:0000256" key="4">
    <source>
        <dbReference type="ARBA" id="ARBA00023136"/>
    </source>
</evidence>